<gene>
    <name evidence="1" type="ORF">LFTS_01903</name>
</gene>
<organism evidence="1">
    <name type="scientific">Leptospirillum ferriphilum</name>
    <dbReference type="NCBI Taxonomy" id="178606"/>
    <lineage>
        <taxon>Bacteria</taxon>
        <taxon>Pseudomonadati</taxon>
        <taxon>Nitrospirota</taxon>
        <taxon>Nitrospiria</taxon>
        <taxon>Nitrospirales</taxon>
        <taxon>Nitrospiraceae</taxon>
        <taxon>Leptospirillum</taxon>
    </lineage>
</organism>
<accession>A0A2I2MHT7</accession>
<evidence type="ECO:0000313" key="1">
    <source>
        <dbReference type="EMBL" id="SOU93255.1"/>
    </source>
</evidence>
<protein>
    <submittedName>
        <fullName evidence="1">Uncharacterized protein</fullName>
    </submittedName>
</protein>
<proteinExistence type="predicted"/>
<sequence>MGQELLQPDKSILVRFESGVQGGLLHVYSHSMVLGGFGEIS</sequence>
<reference evidence="1" key="1">
    <citation type="submission" date="2017-12" db="EMBL/GenBank/DDBJ databases">
        <authorList>
            <consortium name="SysMetEx"/>
        </authorList>
    </citation>
    <scope>NUCLEOTIDE SEQUENCE</scope>
    <source>
        <strain evidence="1">Pb_238</strain>
    </source>
</reference>
<name>A0A2I2MHT7_9BACT</name>
<dbReference type="EMBL" id="LT966316">
    <property type="protein sequence ID" value="SOU93255.1"/>
    <property type="molecule type" value="Genomic_DNA"/>
</dbReference>
<dbReference type="AlphaFoldDB" id="A0A2I2MHT7"/>